<dbReference type="Pfam" id="PF11072">
    <property type="entry name" value="DUF2859"/>
    <property type="match status" value="1"/>
</dbReference>
<sequence>MLKTFSPTIVLLLIATVFQAGASLIVIADLGGESTAPLFSAIAPEPDTSAFSSVLPVPLPEAIFPVVSSRLQPGPVTPRRLSLPGMTPLFLIGDDPLSVQWLGKNKTKLTSLNATGLVISVASAERLRALREQVGDLTLLPTSGDDLAQRLQLATYPVLITASGLSQ</sequence>
<protein>
    <submittedName>
        <fullName evidence="1">Integrating conjugative element protein</fullName>
    </submittedName>
</protein>
<evidence type="ECO:0000313" key="1">
    <source>
        <dbReference type="EMBL" id="MCL2891382.1"/>
    </source>
</evidence>
<organism evidence="1 2">
    <name type="scientific">Brenneria tiliae</name>
    <dbReference type="NCBI Taxonomy" id="2914984"/>
    <lineage>
        <taxon>Bacteria</taxon>
        <taxon>Pseudomonadati</taxon>
        <taxon>Pseudomonadota</taxon>
        <taxon>Gammaproteobacteria</taxon>
        <taxon>Enterobacterales</taxon>
        <taxon>Pectobacteriaceae</taxon>
        <taxon>Brenneria</taxon>
    </lineage>
</organism>
<dbReference type="Proteomes" id="UP001203069">
    <property type="component" value="Unassembled WGS sequence"/>
</dbReference>
<evidence type="ECO:0000313" key="2">
    <source>
        <dbReference type="Proteomes" id="UP001203069"/>
    </source>
</evidence>
<dbReference type="RefSeq" id="WP_249243347.1">
    <property type="nucleotide sequence ID" value="NZ_JAKPBZ010000100.1"/>
</dbReference>
<dbReference type="EMBL" id="JAKPBZ010000100">
    <property type="protein sequence ID" value="MCL2891382.1"/>
    <property type="molecule type" value="Genomic_DNA"/>
</dbReference>
<comment type="caution">
    <text evidence="1">The sequence shown here is derived from an EMBL/GenBank/DDBJ whole genome shotgun (WGS) entry which is preliminary data.</text>
</comment>
<keyword evidence="2" id="KW-1185">Reference proteome</keyword>
<dbReference type="InterPro" id="IPR021300">
    <property type="entry name" value="Integr_conj_element_PFL4695"/>
</dbReference>
<accession>A0ABT0MP61</accession>
<gene>
    <name evidence="1" type="ORF">MFP26_01440</name>
</gene>
<proteinExistence type="predicted"/>
<name>A0ABT0MP61_9GAMM</name>
<dbReference type="NCBIfam" id="TIGR03765">
    <property type="entry name" value="ICE_PFL_4695"/>
    <property type="match status" value="1"/>
</dbReference>
<reference evidence="1 2" key="1">
    <citation type="submission" date="2022-02" db="EMBL/GenBank/DDBJ databases">
        <title>Description of Brenneria tiliae sp. nov. isolated from symptomatic Tilia x moltkei and Tilia x europaea trees in the UK.</title>
        <authorList>
            <person name="Kile H."/>
        </authorList>
    </citation>
    <scope>NUCLEOTIDE SEQUENCE [LARGE SCALE GENOMIC DNA]</scope>
    <source>
        <strain evidence="1 2">MC1SB4.1</strain>
    </source>
</reference>